<comment type="caution">
    <text evidence="1">The sequence shown here is derived from an EMBL/GenBank/DDBJ whole genome shotgun (WGS) entry which is preliminary data.</text>
</comment>
<sequence length="113" mass="12867">VIHYLDDDYVGIQTPHEDALVVTLAMVNFEVKTVLIDNRGSANIMYYDVFEKMKLERERLNPIDSPLHGFSGEPIQVEGSIELLVTAKTTPLQFTVMVKFLVVRLHSAYNMII</sequence>
<organism evidence="1 2">
    <name type="scientific">Cephalotus follicularis</name>
    <name type="common">Albany pitcher plant</name>
    <dbReference type="NCBI Taxonomy" id="3775"/>
    <lineage>
        <taxon>Eukaryota</taxon>
        <taxon>Viridiplantae</taxon>
        <taxon>Streptophyta</taxon>
        <taxon>Embryophyta</taxon>
        <taxon>Tracheophyta</taxon>
        <taxon>Spermatophyta</taxon>
        <taxon>Magnoliopsida</taxon>
        <taxon>eudicotyledons</taxon>
        <taxon>Gunneridae</taxon>
        <taxon>Pentapetalae</taxon>
        <taxon>rosids</taxon>
        <taxon>fabids</taxon>
        <taxon>Oxalidales</taxon>
        <taxon>Cephalotaceae</taxon>
        <taxon>Cephalotus</taxon>
    </lineage>
</organism>
<dbReference type="PANTHER" id="PTHR33240">
    <property type="entry name" value="OS08G0508500 PROTEIN"/>
    <property type="match status" value="1"/>
</dbReference>
<dbReference type="PANTHER" id="PTHR33240:SF8">
    <property type="entry name" value="OS03G0439900 PROTEIN"/>
    <property type="match status" value="1"/>
</dbReference>
<evidence type="ECO:0000313" key="2">
    <source>
        <dbReference type="Proteomes" id="UP000187406"/>
    </source>
</evidence>
<gene>
    <name evidence="1" type="ORF">CFOL_v3_09811</name>
</gene>
<reference evidence="2" key="1">
    <citation type="submission" date="2016-04" db="EMBL/GenBank/DDBJ databases">
        <title>Cephalotus genome sequencing.</title>
        <authorList>
            <person name="Fukushima K."/>
            <person name="Hasebe M."/>
            <person name="Fang X."/>
        </authorList>
    </citation>
    <scope>NUCLEOTIDE SEQUENCE [LARGE SCALE GENOMIC DNA]</scope>
    <source>
        <strain evidence="2">cv. St1</strain>
    </source>
</reference>
<evidence type="ECO:0000313" key="1">
    <source>
        <dbReference type="EMBL" id="GAV66301.1"/>
    </source>
</evidence>
<keyword evidence="2" id="KW-1185">Reference proteome</keyword>
<proteinExistence type="predicted"/>
<dbReference type="OrthoDB" id="1738169at2759"/>
<dbReference type="InParanoid" id="A0A1Q3BE66"/>
<feature type="non-terminal residue" evidence="1">
    <location>
        <position position="1"/>
    </location>
</feature>
<dbReference type="EMBL" id="BDDD01000468">
    <property type="protein sequence ID" value="GAV66301.1"/>
    <property type="molecule type" value="Genomic_DNA"/>
</dbReference>
<name>A0A1Q3BE66_CEPFO</name>
<dbReference type="Proteomes" id="UP000187406">
    <property type="component" value="Unassembled WGS sequence"/>
</dbReference>
<protein>
    <submittedName>
        <fullName evidence="1">Uncharacterized protein</fullName>
    </submittedName>
</protein>
<accession>A0A1Q3BE66</accession>
<dbReference type="AlphaFoldDB" id="A0A1Q3BE66"/>